<dbReference type="InterPro" id="IPR003661">
    <property type="entry name" value="HisK_dim/P_dom"/>
</dbReference>
<dbReference type="SUPFAM" id="SSF55874">
    <property type="entry name" value="ATPase domain of HSP90 chaperone/DNA topoisomerase II/histidine kinase"/>
    <property type="match status" value="1"/>
</dbReference>
<feature type="transmembrane region" description="Helical" evidence="6">
    <location>
        <begin position="182"/>
        <end position="203"/>
    </location>
</feature>
<dbReference type="PANTHER" id="PTHR43304:SF1">
    <property type="entry name" value="PAC DOMAIN-CONTAINING PROTEIN"/>
    <property type="match status" value="1"/>
</dbReference>
<evidence type="ECO:0000313" key="9">
    <source>
        <dbReference type="Proteomes" id="UP000524404"/>
    </source>
</evidence>
<dbReference type="Gene3D" id="3.30.565.10">
    <property type="entry name" value="Histidine kinase-like ATPase, C-terminal domain"/>
    <property type="match status" value="1"/>
</dbReference>
<dbReference type="PRINTS" id="PR00344">
    <property type="entry name" value="BCTRLSENSOR"/>
</dbReference>
<keyword evidence="3" id="KW-0597">Phosphoprotein</keyword>
<dbReference type="GO" id="GO:0000155">
    <property type="term" value="F:phosphorelay sensor kinase activity"/>
    <property type="evidence" value="ECO:0007669"/>
    <property type="project" value="InterPro"/>
</dbReference>
<keyword evidence="6" id="KW-1133">Transmembrane helix</keyword>
<dbReference type="PANTHER" id="PTHR43304">
    <property type="entry name" value="PHYTOCHROME-LIKE PROTEIN CPH1"/>
    <property type="match status" value="1"/>
</dbReference>
<keyword evidence="4" id="KW-0808">Transferase</keyword>
<keyword evidence="6" id="KW-0812">Transmembrane</keyword>
<dbReference type="CDD" id="cd00082">
    <property type="entry name" value="HisKA"/>
    <property type="match status" value="1"/>
</dbReference>
<evidence type="ECO:0000256" key="3">
    <source>
        <dbReference type="ARBA" id="ARBA00022553"/>
    </source>
</evidence>
<comment type="catalytic activity">
    <reaction evidence="1">
        <text>ATP + protein L-histidine = ADP + protein N-phospho-L-histidine.</text>
        <dbReference type="EC" id="2.7.13.3"/>
    </reaction>
</comment>
<keyword evidence="6" id="KW-0472">Membrane</keyword>
<dbReference type="InterPro" id="IPR052162">
    <property type="entry name" value="Sensor_kinase/Photoreceptor"/>
</dbReference>
<feature type="transmembrane region" description="Helical" evidence="6">
    <location>
        <begin position="7"/>
        <end position="29"/>
    </location>
</feature>
<proteinExistence type="predicted"/>
<dbReference type="SMART" id="SM00387">
    <property type="entry name" value="HATPase_c"/>
    <property type="match status" value="1"/>
</dbReference>
<evidence type="ECO:0000256" key="1">
    <source>
        <dbReference type="ARBA" id="ARBA00000085"/>
    </source>
</evidence>
<protein>
    <recommendedName>
        <fullName evidence="2">histidine kinase</fullName>
        <ecNumber evidence="2">2.7.13.3</ecNumber>
    </recommendedName>
</protein>
<dbReference type="InterPro" id="IPR036890">
    <property type="entry name" value="HATPase_C_sf"/>
</dbReference>
<evidence type="ECO:0000256" key="4">
    <source>
        <dbReference type="ARBA" id="ARBA00022679"/>
    </source>
</evidence>
<dbReference type="InterPro" id="IPR003594">
    <property type="entry name" value="HATPase_dom"/>
</dbReference>
<dbReference type="Pfam" id="PF02518">
    <property type="entry name" value="HATPase_c"/>
    <property type="match status" value="1"/>
</dbReference>
<dbReference type="CDD" id="cd19410">
    <property type="entry name" value="HK9-like_sensor"/>
    <property type="match status" value="1"/>
</dbReference>
<dbReference type="PROSITE" id="PS50109">
    <property type="entry name" value="HIS_KIN"/>
    <property type="match status" value="1"/>
</dbReference>
<name>A0A841EML7_9BACT</name>
<dbReference type="SUPFAM" id="SSF47384">
    <property type="entry name" value="Homodimeric domain of signal transducing histidine kinase"/>
    <property type="match status" value="1"/>
</dbReference>
<dbReference type="SMART" id="SM00388">
    <property type="entry name" value="HisKA"/>
    <property type="match status" value="1"/>
</dbReference>
<reference evidence="8 9" key="1">
    <citation type="submission" date="2020-08" db="EMBL/GenBank/DDBJ databases">
        <title>Functional genomics of gut bacteria from endangered species of beetles.</title>
        <authorList>
            <person name="Carlos-Shanley C."/>
        </authorList>
    </citation>
    <scope>NUCLEOTIDE SEQUENCE [LARGE SCALE GENOMIC DNA]</scope>
    <source>
        <strain evidence="8 9">S00070</strain>
    </source>
</reference>
<keyword evidence="5 8" id="KW-0418">Kinase</keyword>
<dbReference type="InterPro" id="IPR005467">
    <property type="entry name" value="His_kinase_dom"/>
</dbReference>
<keyword evidence="9" id="KW-1185">Reference proteome</keyword>
<comment type="caution">
    <text evidence="8">The sequence shown here is derived from an EMBL/GenBank/DDBJ whole genome shotgun (WGS) entry which is preliminary data.</text>
</comment>
<dbReference type="EC" id="2.7.13.3" evidence="2"/>
<dbReference type="EMBL" id="JACHKT010000003">
    <property type="protein sequence ID" value="MBB6001988.1"/>
    <property type="molecule type" value="Genomic_DNA"/>
</dbReference>
<gene>
    <name evidence="8" type="ORF">HNP25_000637</name>
</gene>
<evidence type="ECO:0000256" key="6">
    <source>
        <dbReference type="SAM" id="Phobius"/>
    </source>
</evidence>
<dbReference type="RefSeq" id="WP_184130144.1">
    <property type="nucleotide sequence ID" value="NZ_JACHKT010000003.1"/>
</dbReference>
<feature type="domain" description="Histidine kinase" evidence="7">
    <location>
        <begin position="236"/>
        <end position="465"/>
    </location>
</feature>
<dbReference type="Pfam" id="PF05227">
    <property type="entry name" value="CHASE3"/>
    <property type="match status" value="1"/>
</dbReference>
<dbReference type="InterPro" id="IPR007891">
    <property type="entry name" value="CHASE3"/>
</dbReference>
<dbReference type="InterPro" id="IPR036097">
    <property type="entry name" value="HisK_dim/P_sf"/>
</dbReference>
<dbReference type="InterPro" id="IPR004358">
    <property type="entry name" value="Sig_transdc_His_kin-like_C"/>
</dbReference>
<dbReference type="Proteomes" id="UP000524404">
    <property type="component" value="Unassembled WGS sequence"/>
</dbReference>
<dbReference type="Gene3D" id="1.10.287.130">
    <property type="match status" value="1"/>
</dbReference>
<organism evidence="8 9">
    <name type="scientific">Arcicella rosea</name>
    <dbReference type="NCBI Taxonomy" id="502909"/>
    <lineage>
        <taxon>Bacteria</taxon>
        <taxon>Pseudomonadati</taxon>
        <taxon>Bacteroidota</taxon>
        <taxon>Cytophagia</taxon>
        <taxon>Cytophagales</taxon>
        <taxon>Flectobacillaceae</taxon>
        <taxon>Arcicella</taxon>
    </lineage>
</organism>
<accession>A0A841EML7</accession>
<evidence type="ECO:0000256" key="2">
    <source>
        <dbReference type="ARBA" id="ARBA00012438"/>
    </source>
</evidence>
<dbReference type="AlphaFoldDB" id="A0A841EML7"/>
<sequence>MQKSQTLQFIIASFIGFAFMLGGLSWVSFEQIAQNTEYTQLVEHTQSVLWVSEELISSMKDVETGQRGYIITGKKSHLIHYTEGKEKVFSRLDTLKILVADNPVQLRSLSKIEEMVHEKIKYVDYNIETVKNNKPLEINKFEEGRKAMDKLRIWISTFQNNEKTILETRVRSKIHGQSLLPIYQIMLAVASFTLLLISFYLVYTELKNRFKFQKALESKIEELNRSNKELEQFAYVASHDLQEPLRKIRAFCDKLQVRQKMVLNDDGKETLDKISTSAARMQVLIDDLLNFSRLVNHKTHSLSSVNLNQIVDEILSDFSEIITQKKATFSIAKLPELKAYNFQMIQLFLNLISNSLKYTKEGVNPHTIIEYSTVQGNTIPQLSSVHEERFFHKITIQDNGIGFESEYSEKIFVIFQRLHNRNTYQGTGVGLAICRRVMTNHNGFIFAESSPYEGATFSIYFPITA</sequence>
<evidence type="ECO:0000259" key="7">
    <source>
        <dbReference type="PROSITE" id="PS50109"/>
    </source>
</evidence>
<evidence type="ECO:0000313" key="8">
    <source>
        <dbReference type="EMBL" id="MBB6001988.1"/>
    </source>
</evidence>
<dbReference type="Pfam" id="PF00512">
    <property type="entry name" value="HisKA"/>
    <property type="match status" value="1"/>
</dbReference>
<evidence type="ECO:0000256" key="5">
    <source>
        <dbReference type="ARBA" id="ARBA00022777"/>
    </source>
</evidence>